<dbReference type="PANTHER" id="PTHR43441">
    <property type="entry name" value="RIBOSOMAL-PROTEIN-SERINE ACETYLTRANSFERASE"/>
    <property type="match status" value="1"/>
</dbReference>
<dbReference type="InterPro" id="IPR000182">
    <property type="entry name" value="GNAT_dom"/>
</dbReference>
<proteinExistence type="predicted"/>
<dbReference type="InterPro" id="IPR051908">
    <property type="entry name" value="Ribosomal_N-acetyltransferase"/>
</dbReference>
<evidence type="ECO:0000256" key="1">
    <source>
        <dbReference type="SAM" id="MobiDB-lite"/>
    </source>
</evidence>
<evidence type="ECO:0000313" key="3">
    <source>
        <dbReference type="EMBL" id="QQZ51339.1"/>
    </source>
</evidence>
<sequence>MTIRRIAAADLAQVAPYPFTLSITEPMTDPGRLAETFAATGFWTEEAGAVAIEADGRLVGTCQFYRAAPCIHGFELGYILHDPADRGRGLAAPAVRAFSDLLFSERPTIYRQQLIIEAWNTASWKLAERCGFTREGLLRSSGFGSGDPADCLIYSRTRKDWHEEATTTMGSPSDVIPAVSAAESRDPGRSARPWVPDRLSASGMTVGVSPPSASDHRRRSPWRSCRRARSARRLPPGCVRGPRGDEGEAPADGDDIAVDEGGTEDLGADLLDPAHGLALAGHQGVAALAGRRLVLLHPGVLEIVVEDGLVVAPESTWATKASTMARVGMISLRGCGGGDAT</sequence>
<dbReference type="PROSITE" id="PS51186">
    <property type="entry name" value="GNAT"/>
    <property type="match status" value="1"/>
</dbReference>
<accession>A0A974P5B7</accession>
<dbReference type="GO" id="GO:1990189">
    <property type="term" value="F:protein N-terminal-serine acetyltransferase activity"/>
    <property type="evidence" value="ECO:0007669"/>
    <property type="project" value="TreeGrafter"/>
</dbReference>
<dbReference type="SUPFAM" id="SSF55729">
    <property type="entry name" value="Acyl-CoA N-acyltransferases (Nat)"/>
    <property type="match status" value="1"/>
</dbReference>
<dbReference type="Gene3D" id="3.40.630.30">
    <property type="match status" value="1"/>
</dbReference>
<dbReference type="EMBL" id="CP068570">
    <property type="protein sequence ID" value="QQZ51339.1"/>
    <property type="molecule type" value="Genomic_DNA"/>
</dbReference>
<evidence type="ECO:0000259" key="2">
    <source>
        <dbReference type="PROSITE" id="PS51186"/>
    </source>
</evidence>
<dbReference type="InterPro" id="IPR016181">
    <property type="entry name" value="Acyl_CoA_acyltransferase"/>
</dbReference>
<feature type="domain" description="N-acetyltransferase" evidence="2">
    <location>
        <begin position="1"/>
        <end position="159"/>
    </location>
</feature>
<dbReference type="CDD" id="cd04301">
    <property type="entry name" value="NAT_SF"/>
    <property type="match status" value="1"/>
</dbReference>
<feature type="region of interest" description="Disordered" evidence="1">
    <location>
        <begin position="164"/>
        <end position="252"/>
    </location>
</feature>
<gene>
    <name evidence="3" type="ORF">JKL49_09945</name>
</gene>
<reference evidence="3" key="1">
    <citation type="submission" date="2021-01" db="EMBL/GenBank/DDBJ databases">
        <title>Genome sequence of Phenylobacterium sp. 20VBR1 isolated from a valley glaceir, Ny-Alesund, Svalbard.</title>
        <authorList>
            <person name="Thomas F.A."/>
            <person name="Krishnan K.P."/>
            <person name="Sinha R.K."/>
        </authorList>
    </citation>
    <scope>NUCLEOTIDE SEQUENCE</scope>
    <source>
        <strain evidence="3">20VBR1</strain>
    </source>
</reference>
<organism evidence="3">
    <name type="scientific">Phenylobacterium glaciei</name>
    <dbReference type="NCBI Taxonomy" id="2803784"/>
    <lineage>
        <taxon>Bacteria</taxon>
        <taxon>Pseudomonadati</taxon>
        <taxon>Pseudomonadota</taxon>
        <taxon>Alphaproteobacteria</taxon>
        <taxon>Caulobacterales</taxon>
        <taxon>Caulobacteraceae</taxon>
        <taxon>Phenylobacterium</taxon>
    </lineage>
</organism>
<dbReference type="GO" id="GO:0008999">
    <property type="term" value="F:protein-N-terminal-alanine acetyltransferase activity"/>
    <property type="evidence" value="ECO:0007669"/>
    <property type="project" value="TreeGrafter"/>
</dbReference>
<name>A0A974P5B7_9CAUL</name>
<feature type="compositionally biased region" description="Basic residues" evidence="1">
    <location>
        <begin position="216"/>
        <end position="232"/>
    </location>
</feature>
<protein>
    <submittedName>
        <fullName evidence="3">GNAT family N-acetyltransferase</fullName>
    </submittedName>
</protein>
<dbReference type="PANTHER" id="PTHR43441:SF2">
    <property type="entry name" value="FAMILY ACETYLTRANSFERASE, PUTATIVE (AFU_ORTHOLOGUE AFUA_7G00850)-RELATED"/>
    <property type="match status" value="1"/>
</dbReference>
<dbReference type="AlphaFoldDB" id="A0A974P5B7"/>
<dbReference type="Pfam" id="PF13302">
    <property type="entry name" value="Acetyltransf_3"/>
    <property type="match status" value="1"/>
</dbReference>
<dbReference type="GO" id="GO:0005737">
    <property type="term" value="C:cytoplasm"/>
    <property type="evidence" value="ECO:0007669"/>
    <property type="project" value="TreeGrafter"/>
</dbReference>